<organism evidence="4 5">
    <name type="scientific">Vibrio ulleungensis</name>
    <dbReference type="NCBI Taxonomy" id="2807619"/>
    <lineage>
        <taxon>Bacteria</taxon>
        <taxon>Pseudomonadati</taxon>
        <taxon>Pseudomonadota</taxon>
        <taxon>Gammaproteobacteria</taxon>
        <taxon>Vibrionales</taxon>
        <taxon>Vibrionaceae</taxon>
        <taxon>Vibrio</taxon>
    </lineage>
</organism>
<evidence type="ECO:0000259" key="2">
    <source>
        <dbReference type="Pfam" id="PF00496"/>
    </source>
</evidence>
<evidence type="ECO:0000313" key="4">
    <source>
        <dbReference type="EMBL" id="MBM7036986.1"/>
    </source>
</evidence>
<reference evidence="4 5" key="1">
    <citation type="submission" date="2021-02" db="EMBL/GenBank/DDBJ databases">
        <authorList>
            <person name="Park J.-S."/>
        </authorList>
    </citation>
    <scope>NUCLEOTIDE SEQUENCE [LARGE SCALE GENOMIC DNA]</scope>
    <source>
        <strain evidence="4 5">188UL20-2</strain>
    </source>
</reference>
<accession>A0ABS2HIR3</accession>
<keyword evidence="1" id="KW-0238">DNA-binding</keyword>
<proteinExistence type="predicted"/>
<dbReference type="EMBL" id="JAFEUM010000004">
    <property type="protein sequence ID" value="MBM7036986.1"/>
    <property type="molecule type" value="Genomic_DNA"/>
</dbReference>
<dbReference type="Proteomes" id="UP000809621">
    <property type="component" value="Unassembled WGS sequence"/>
</dbReference>
<dbReference type="Pfam" id="PF00496">
    <property type="entry name" value="SBP_bac_5"/>
    <property type="match status" value="1"/>
</dbReference>
<dbReference type="PANTHER" id="PTHR30290:SF72">
    <property type="entry name" value="HTH-TYPE TRANSCRIPTIONAL REGULATOR SGRR"/>
    <property type="match status" value="1"/>
</dbReference>
<comment type="caution">
    <text evidence="4">The sequence shown here is derived from an EMBL/GenBank/DDBJ whole genome shotgun (WGS) entry which is preliminary data.</text>
</comment>
<dbReference type="InterPro" id="IPR025370">
    <property type="entry name" value="SgrR_HTH_N"/>
</dbReference>
<protein>
    <submittedName>
        <fullName evidence="4">SgrR family transcriptional regulator</fullName>
    </submittedName>
</protein>
<keyword evidence="5" id="KW-1185">Reference proteome</keyword>
<evidence type="ECO:0000256" key="1">
    <source>
        <dbReference type="ARBA" id="ARBA00023125"/>
    </source>
</evidence>
<dbReference type="PANTHER" id="PTHR30290">
    <property type="entry name" value="PERIPLASMIC BINDING COMPONENT OF ABC TRANSPORTER"/>
    <property type="match status" value="1"/>
</dbReference>
<dbReference type="RefSeq" id="WP_205158543.1">
    <property type="nucleotide sequence ID" value="NZ_JAFEUM010000004.1"/>
</dbReference>
<dbReference type="CDD" id="cd08507">
    <property type="entry name" value="PBP2_SgrR_like"/>
    <property type="match status" value="1"/>
</dbReference>
<feature type="domain" description="Transcriptional regulator SgrR N-terminal HTH" evidence="3">
    <location>
        <begin position="5"/>
        <end position="119"/>
    </location>
</feature>
<dbReference type="Pfam" id="PF12793">
    <property type="entry name" value="SgrR_N"/>
    <property type="match status" value="1"/>
</dbReference>
<gene>
    <name evidence="4" type="ORF">JQC93_11290</name>
</gene>
<dbReference type="InterPro" id="IPR000914">
    <property type="entry name" value="SBP_5_dom"/>
</dbReference>
<dbReference type="Gene3D" id="3.40.190.10">
    <property type="entry name" value="Periplasmic binding protein-like II"/>
    <property type="match status" value="1"/>
</dbReference>
<sequence length="563" mass="64242">MSSPRLRQQFDLLYRHFSGQDSDVQIEEITEILSCTRRNARIVLSKLHELGWIQWSPSSGRGKLSSLIFNQSQDDVNIEMAKRLLEEGKIGRALAVLDQDVHKLTQVVQDYIGLQNRKGESIVRLPYYRPLQLVSPLYRLRRSEKNIIQQVASGLTTLDENERITADIAHHWQMLTPVHWRFFIRPNIRCHNGNLLTLEQIIHHLEDLADAPLFSHITQVTQYADLCIDVHLTRPDVRFDLLLSDVSAKVITQWVTQEDGQHYPQATGPFRVVHNDDSKLKLVAFDDYFGFRPLIDQVEVVVIDDIYSNLVYPSLSQSVLPSSSEPKQEQVDLDPGCTFLLLDKQHGLAHCADWADYFSSRLNSLALFSHLPQQKIVDLGLIHAFGLKPGWQHTSGYSTKLVSAPTQKKIVVAYQHEHTVFADIAHAIKQLLEQDLLEVELVTFDSVKDFAKKPDIWVMAMGIATHREDALAAWYLCEPRFNDTIEANVNQKVVSLIEQWQSGSDLPFPGLQISQQLVGSKQILPMFHCWLGVNQDHSGTLQNAKTNALGWFDFSRVWLKPSL</sequence>
<feature type="domain" description="Solute-binding protein family 5" evidence="2">
    <location>
        <begin position="168"/>
        <end position="305"/>
    </location>
</feature>
<evidence type="ECO:0000313" key="5">
    <source>
        <dbReference type="Proteomes" id="UP000809621"/>
    </source>
</evidence>
<dbReference type="InterPro" id="IPR039424">
    <property type="entry name" value="SBP_5"/>
</dbReference>
<evidence type="ECO:0000259" key="3">
    <source>
        <dbReference type="Pfam" id="PF12793"/>
    </source>
</evidence>
<name>A0ABS2HIR3_9VIBR</name>
<dbReference type="SUPFAM" id="SSF53850">
    <property type="entry name" value="Periplasmic binding protein-like II"/>
    <property type="match status" value="1"/>
</dbReference>